<feature type="transmembrane region" description="Helical" evidence="1">
    <location>
        <begin position="68"/>
        <end position="87"/>
    </location>
</feature>
<gene>
    <name evidence="2" type="ORF">AVDCRST_MAG40-860</name>
</gene>
<dbReference type="PANTHER" id="PTHR31061:SF24">
    <property type="entry name" value="LD22376P"/>
    <property type="match status" value="1"/>
</dbReference>
<sequence>APTGRAAGAAGAPSDGPAAPARERLLSLDVFRGMTVAGMLLVNHPGSWAHIFPPLEHAKWHGWTPTDLVFPFFLFIAGITTSISLTARRARGDDERAIVRQILRRGALIFLFGLLVNWFPGFTWGEVPGVADPSFLDRVVHRLYSVRFMGVLQRIALAYTAAALITSRTTLRQQVAVVASLLVGYWVAIAALPVPDHGLAGHLVLDQPARTMAAWVDRLLLDWGPLGNHIWASSRTWDPEGVLSTVPAIATAMLGVMAGRWIGQPRPVHERLAGLFAAGALGMVAGLVWAWALPINKSLWTSSYALFTAAMAAVALATVMWVVDVHRVRRWTSPFLAFGVNPTIAFVASGVLARIIYSIVKVDYAGKRVSLQAAVHESLFASWLPPRVASLAFALSYVLLFLAVLGVLRRRNIIFKV</sequence>
<reference evidence="2" key="1">
    <citation type="submission" date="2020-02" db="EMBL/GenBank/DDBJ databases">
        <authorList>
            <person name="Meier V. D."/>
        </authorList>
    </citation>
    <scope>NUCLEOTIDE SEQUENCE</scope>
    <source>
        <strain evidence="2">AVDCRST_MAG40</strain>
    </source>
</reference>
<feature type="transmembrane region" description="Helical" evidence="1">
    <location>
        <begin position="176"/>
        <end position="194"/>
    </location>
</feature>
<dbReference type="PANTHER" id="PTHR31061">
    <property type="entry name" value="LD22376P"/>
    <property type="match status" value="1"/>
</dbReference>
<feature type="transmembrane region" description="Helical" evidence="1">
    <location>
        <begin position="107"/>
        <end position="124"/>
    </location>
</feature>
<protein>
    <submittedName>
        <fullName evidence="2">N-acetylglucosamine related transporter, NagX</fullName>
    </submittedName>
</protein>
<feature type="transmembrane region" description="Helical" evidence="1">
    <location>
        <begin position="304"/>
        <end position="323"/>
    </location>
</feature>
<feature type="transmembrane region" description="Helical" evidence="1">
    <location>
        <begin position="241"/>
        <end position="262"/>
    </location>
</feature>
<keyword evidence="1" id="KW-0812">Transmembrane</keyword>
<proteinExistence type="predicted"/>
<accession>A0A6J4KL51</accession>
<feature type="transmembrane region" description="Helical" evidence="1">
    <location>
        <begin position="335"/>
        <end position="357"/>
    </location>
</feature>
<feature type="transmembrane region" description="Helical" evidence="1">
    <location>
        <begin position="274"/>
        <end position="292"/>
    </location>
</feature>
<evidence type="ECO:0000313" key="2">
    <source>
        <dbReference type="EMBL" id="CAA9309056.1"/>
    </source>
</evidence>
<feature type="transmembrane region" description="Helical" evidence="1">
    <location>
        <begin position="388"/>
        <end position="408"/>
    </location>
</feature>
<dbReference type="AlphaFoldDB" id="A0A6J4KL51"/>
<feature type="non-terminal residue" evidence="2">
    <location>
        <position position="1"/>
    </location>
</feature>
<organism evidence="2">
    <name type="scientific">uncultured Gemmatimonadaceae bacterium</name>
    <dbReference type="NCBI Taxonomy" id="246130"/>
    <lineage>
        <taxon>Bacteria</taxon>
        <taxon>Pseudomonadati</taxon>
        <taxon>Gemmatimonadota</taxon>
        <taxon>Gemmatimonadia</taxon>
        <taxon>Gemmatimonadales</taxon>
        <taxon>Gemmatimonadaceae</taxon>
        <taxon>environmental samples</taxon>
    </lineage>
</organism>
<keyword evidence="1" id="KW-0472">Membrane</keyword>
<evidence type="ECO:0000256" key="1">
    <source>
        <dbReference type="SAM" id="Phobius"/>
    </source>
</evidence>
<dbReference type="EMBL" id="CADCTX010000251">
    <property type="protein sequence ID" value="CAA9309056.1"/>
    <property type="molecule type" value="Genomic_DNA"/>
</dbReference>
<feature type="transmembrane region" description="Helical" evidence="1">
    <location>
        <begin position="144"/>
        <end position="164"/>
    </location>
</feature>
<keyword evidence="1" id="KW-1133">Transmembrane helix</keyword>
<name>A0A6J4KL51_9BACT</name>